<dbReference type="Proteomes" id="UP000597877">
    <property type="component" value="Unassembled WGS sequence"/>
</dbReference>
<keyword evidence="3" id="KW-1185">Reference proteome</keyword>
<sequence>MGNKDIATKKYMSDNVRFADVFNYAIYGGRQIIKHDMLKEISAEELLLMEGDKEKLSVKECRCSTLQKLWENQHHYVYINCSKYSKCSGKLYWFIFAITPVIMNFYALEDKVI</sequence>
<evidence type="ECO:0000256" key="1">
    <source>
        <dbReference type="SAM" id="Phobius"/>
    </source>
</evidence>
<accession>A0ABR7EZM9</accession>
<evidence type="ECO:0000313" key="3">
    <source>
        <dbReference type="Proteomes" id="UP000597877"/>
    </source>
</evidence>
<protein>
    <submittedName>
        <fullName evidence="2">Uncharacterized protein</fullName>
    </submittedName>
</protein>
<organism evidence="2 3">
    <name type="scientific">Eubacterium segne</name>
    <dbReference type="NCBI Taxonomy" id="2763045"/>
    <lineage>
        <taxon>Bacteria</taxon>
        <taxon>Bacillati</taxon>
        <taxon>Bacillota</taxon>
        <taxon>Clostridia</taxon>
        <taxon>Eubacteriales</taxon>
        <taxon>Eubacteriaceae</taxon>
        <taxon>Eubacterium</taxon>
    </lineage>
</organism>
<proteinExistence type="predicted"/>
<feature type="transmembrane region" description="Helical" evidence="1">
    <location>
        <begin position="91"/>
        <end position="108"/>
    </location>
</feature>
<keyword evidence="1" id="KW-0812">Transmembrane</keyword>
<keyword evidence="1" id="KW-0472">Membrane</keyword>
<reference evidence="2 3" key="1">
    <citation type="submission" date="2020-08" db="EMBL/GenBank/DDBJ databases">
        <title>Genome public.</title>
        <authorList>
            <person name="Liu C."/>
            <person name="Sun Q."/>
        </authorList>
    </citation>
    <scope>NUCLEOTIDE SEQUENCE [LARGE SCALE GENOMIC DNA]</scope>
    <source>
        <strain evidence="2 3">BX4</strain>
    </source>
</reference>
<gene>
    <name evidence="2" type="ORF">H8S00_02230</name>
</gene>
<evidence type="ECO:0000313" key="2">
    <source>
        <dbReference type="EMBL" id="MBC5666812.1"/>
    </source>
</evidence>
<dbReference type="RefSeq" id="WP_147365656.1">
    <property type="nucleotide sequence ID" value="NZ_JACOOZ010000001.1"/>
</dbReference>
<dbReference type="EMBL" id="JACOOZ010000001">
    <property type="protein sequence ID" value="MBC5666812.1"/>
    <property type="molecule type" value="Genomic_DNA"/>
</dbReference>
<keyword evidence="1" id="KW-1133">Transmembrane helix</keyword>
<name>A0ABR7EZM9_9FIRM</name>
<comment type="caution">
    <text evidence="2">The sequence shown here is derived from an EMBL/GenBank/DDBJ whole genome shotgun (WGS) entry which is preliminary data.</text>
</comment>